<dbReference type="PANTHER" id="PTHR43844:SF2">
    <property type="entry name" value="SYNTHASE, VITAMIN-B12 INDEPENDENT, PUTATIVE (AFU_ORTHOLOGUE AFUA_3G12060)-RELATED"/>
    <property type="match status" value="1"/>
</dbReference>
<dbReference type="GO" id="GO:0008270">
    <property type="term" value="F:zinc ion binding"/>
    <property type="evidence" value="ECO:0007669"/>
    <property type="project" value="InterPro"/>
</dbReference>
<dbReference type="Pfam" id="PF01717">
    <property type="entry name" value="Meth_synt_2"/>
    <property type="match status" value="1"/>
</dbReference>
<sequence length="401" mass="45533">MGPAFRADQVGSMIRPASLADMFSSRTMLDPNHSTEELDIINAAVRSIANKQLELSIRPITTGEYDRKLFFDGFYENLEGMKVEPSLRLPEDFRRGLPSLEAMAKVGAKTFGCVVAVSKISHERSAFLPTWNMLKQSLARDKWAECKMTMASITWPHVSLAHGAYKPEAYTSDREYFTDLAACYRAELKALYDAGLRHVQIDDPLMTYFVLDDFREQLLRDGTDPDELLDLYIWAHNEVLRDIPADLTVGIHLCRGNMPKNMAAHVDFNASGSYERIAELLFTKLRYKKFYLEFDDERSGGFEPLRWVPRHTQIVLGLVSTKTPQLEDIEVLEKRVKEAAAVIAAAQNRSVEAVLADTLAVSPQCGFATSDRSRGVETEERMWEKLTLVRDLARRIWPSEE</sequence>
<feature type="domain" description="Cobalamin-independent methionine synthase MetE C-terminal/archaeal" evidence="1">
    <location>
        <begin position="172"/>
        <end position="375"/>
    </location>
</feature>
<dbReference type="CDD" id="cd03311">
    <property type="entry name" value="CIMS_C_terminal_like"/>
    <property type="match status" value="1"/>
</dbReference>
<proteinExistence type="predicted"/>
<evidence type="ECO:0000259" key="1">
    <source>
        <dbReference type="Pfam" id="PF01717"/>
    </source>
</evidence>
<dbReference type="GO" id="GO:0003871">
    <property type="term" value="F:5-methyltetrahydropteroyltriglutamate-homocysteine S-methyltransferase activity"/>
    <property type="evidence" value="ECO:0007669"/>
    <property type="project" value="InterPro"/>
</dbReference>
<gene>
    <name evidence="2" type="ORF">QQS21_006018</name>
</gene>
<organism evidence="2 3">
    <name type="scientific">Conoideocrella luteorostrata</name>
    <dbReference type="NCBI Taxonomy" id="1105319"/>
    <lineage>
        <taxon>Eukaryota</taxon>
        <taxon>Fungi</taxon>
        <taxon>Dikarya</taxon>
        <taxon>Ascomycota</taxon>
        <taxon>Pezizomycotina</taxon>
        <taxon>Sordariomycetes</taxon>
        <taxon>Hypocreomycetidae</taxon>
        <taxon>Hypocreales</taxon>
        <taxon>Clavicipitaceae</taxon>
        <taxon>Conoideocrella</taxon>
    </lineage>
</organism>
<accession>A0AAJ0CQU6</accession>
<dbReference type="SUPFAM" id="SSF51726">
    <property type="entry name" value="UROD/MetE-like"/>
    <property type="match status" value="1"/>
</dbReference>
<dbReference type="PANTHER" id="PTHR43844">
    <property type="entry name" value="METHIONINE SYNTHASE"/>
    <property type="match status" value="1"/>
</dbReference>
<evidence type="ECO:0000313" key="3">
    <source>
        <dbReference type="Proteomes" id="UP001251528"/>
    </source>
</evidence>
<dbReference type="GO" id="GO:0009086">
    <property type="term" value="P:methionine biosynthetic process"/>
    <property type="evidence" value="ECO:0007669"/>
    <property type="project" value="InterPro"/>
</dbReference>
<dbReference type="InterPro" id="IPR038071">
    <property type="entry name" value="UROD/MetE-like_sf"/>
</dbReference>
<reference evidence="2" key="1">
    <citation type="submission" date="2023-06" db="EMBL/GenBank/DDBJ databases">
        <title>Conoideocrella luteorostrata (Hypocreales: Clavicipitaceae), a potential biocontrol fungus for elongate hemlock scale in United States Christmas tree production areas.</title>
        <authorList>
            <person name="Barrett H."/>
            <person name="Lovett B."/>
            <person name="Macias A.M."/>
            <person name="Stajich J.E."/>
            <person name="Kasson M.T."/>
        </authorList>
    </citation>
    <scope>NUCLEOTIDE SEQUENCE</scope>
    <source>
        <strain evidence="2">ARSEF 14590</strain>
    </source>
</reference>
<dbReference type="Proteomes" id="UP001251528">
    <property type="component" value="Unassembled WGS sequence"/>
</dbReference>
<dbReference type="AlphaFoldDB" id="A0AAJ0CQU6"/>
<evidence type="ECO:0000313" key="2">
    <source>
        <dbReference type="EMBL" id="KAK2597394.1"/>
    </source>
</evidence>
<comment type="caution">
    <text evidence="2">The sequence shown here is derived from an EMBL/GenBank/DDBJ whole genome shotgun (WGS) entry which is preliminary data.</text>
</comment>
<dbReference type="Gene3D" id="3.20.20.210">
    <property type="match status" value="1"/>
</dbReference>
<dbReference type="InterPro" id="IPR002629">
    <property type="entry name" value="Met_Synth_C/arc"/>
</dbReference>
<keyword evidence="3" id="KW-1185">Reference proteome</keyword>
<protein>
    <recommendedName>
        <fullName evidence="1">Cobalamin-independent methionine synthase MetE C-terminal/archaeal domain-containing protein</fullName>
    </recommendedName>
</protein>
<dbReference type="EMBL" id="JASWJB010000106">
    <property type="protein sequence ID" value="KAK2597394.1"/>
    <property type="molecule type" value="Genomic_DNA"/>
</dbReference>
<name>A0AAJ0CQU6_9HYPO</name>